<dbReference type="GO" id="GO:0016042">
    <property type="term" value="P:lipid catabolic process"/>
    <property type="evidence" value="ECO:0007669"/>
    <property type="project" value="InterPro"/>
</dbReference>
<reference evidence="3 4" key="1">
    <citation type="submission" date="2016-10" db="EMBL/GenBank/DDBJ databases">
        <authorList>
            <person name="de Groot N.N."/>
        </authorList>
    </citation>
    <scope>NUCLEOTIDE SEQUENCE [LARGE SCALE GENOMIC DNA]</scope>
    <source>
        <strain evidence="3 4">DSM 44892</strain>
    </source>
</reference>
<keyword evidence="4" id="KW-1185">Reference proteome</keyword>
<dbReference type="InterPro" id="IPR005152">
    <property type="entry name" value="Lipase_secreted"/>
</dbReference>
<dbReference type="Gene3D" id="1.10.260.130">
    <property type="match status" value="1"/>
</dbReference>
<proteinExistence type="predicted"/>
<feature type="chain" id="PRO_5010212483" evidence="2">
    <location>
        <begin position="23"/>
        <end position="458"/>
    </location>
</feature>
<dbReference type="SUPFAM" id="SSF53474">
    <property type="entry name" value="alpha/beta-Hydrolases"/>
    <property type="match status" value="1"/>
</dbReference>
<dbReference type="GO" id="GO:0004806">
    <property type="term" value="F:triacylglycerol lipase activity"/>
    <property type="evidence" value="ECO:0007669"/>
    <property type="project" value="InterPro"/>
</dbReference>
<accession>A0A1G8PQD0</accession>
<sequence length="458" mass="47991">MWAAAAAAALGIQIMLGGTAAAEPDPVPIAPAQVVPTPPEFDGAFYDPRSDVVAAAQPGQILAARQVNLAHFSLVPLNADAWQVSFRSTNTRGEPIAAVTTLMKPRGGTADAGRHLLSVQVAEDSLARYCAPSYALQQFSAPSPLTGQVVVPLEFLLHAAAALHQGWAVAIPDYQGPNSAYAAGPLHARIVLDGIRAAENFEPLQLSGADTRVGLMGYSGGAIATGHAAELHDSYAPELNIVGAAEGGIPADLGALVNLANNNLGAGMILGGVIGVSRESTELAEFLDRTLTPEARLLVAAKDPLCVSYQSALLPFSNMKGMIATAGDPLDDPVVREVLDDMAMGKHTPRTPMFMYQSNPDWLIPVGPVNDLVDTYCQDPNARVQYTRDHASEHLSLEPIAAPAAMMWMRDRMNGIPVEPGCSVTDVPSMALDDATIPVWTEIVGETLAALFGKATGA</sequence>
<keyword evidence="1" id="KW-0378">Hydrolase</keyword>
<dbReference type="PANTHER" id="PTHR34853:SF5">
    <property type="entry name" value="LIP-DOMAIN-CONTAINING PROTEIN-RELATED"/>
    <property type="match status" value="1"/>
</dbReference>
<evidence type="ECO:0000256" key="1">
    <source>
        <dbReference type="ARBA" id="ARBA00022801"/>
    </source>
</evidence>
<dbReference type="EMBL" id="FNDN01000013">
    <property type="protein sequence ID" value="SDI94435.1"/>
    <property type="molecule type" value="Genomic_DNA"/>
</dbReference>
<dbReference type="PIRSF" id="PIRSF029171">
    <property type="entry name" value="Esterase_LipA"/>
    <property type="match status" value="1"/>
</dbReference>
<gene>
    <name evidence="3" type="ORF">SAMN05444695_113100</name>
</gene>
<evidence type="ECO:0000313" key="4">
    <source>
        <dbReference type="Proteomes" id="UP000183263"/>
    </source>
</evidence>
<protein>
    <submittedName>
        <fullName evidence="3">Triacylglycerol lipase</fullName>
    </submittedName>
</protein>
<dbReference type="InterPro" id="IPR029058">
    <property type="entry name" value="AB_hydrolase_fold"/>
</dbReference>
<name>A0A1G8PQD0_9NOCA</name>
<dbReference type="Pfam" id="PF03583">
    <property type="entry name" value="LIP"/>
    <property type="match status" value="1"/>
</dbReference>
<organism evidence="3 4">
    <name type="scientific">Rhodococcus triatomae</name>
    <dbReference type="NCBI Taxonomy" id="300028"/>
    <lineage>
        <taxon>Bacteria</taxon>
        <taxon>Bacillati</taxon>
        <taxon>Actinomycetota</taxon>
        <taxon>Actinomycetes</taxon>
        <taxon>Mycobacteriales</taxon>
        <taxon>Nocardiaceae</taxon>
        <taxon>Rhodococcus</taxon>
    </lineage>
</organism>
<dbReference type="PANTHER" id="PTHR34853">
    <property type="match status" value="1"/>
</dbReference>
<dbReference type="Proteomes" id="UP000183263">
    <property type="component" value="Unassembled WGS sequence"/>
</dbReference>
<evidence type="ECO:0000256" key="2">
    <source>
        <dbReference type="SAM" id="SignalP"/>
    </source>
</evidence>
<dbReference type="AlphaFoldDB" id="A0A1G8PQD0"/>
<keyword evidence="2" id="KW-0732">Signal</keyword>
<feature type="signal peptide" evidence="2">
    <location>
        <begin position="1"/>
        <end position="22"/>
    </location>
</feature>
<dbReference type="Gene3D" id="3.40.50.1820">
    <property type="entry name" value="alpha/beta hydrolase"/>
    <property type="match status" value="1"/>
</dbReference>
<evidence type="ECO:0000313" key="3">
    <source>
        <dbReference type="EMBL" id="SDI94435.1"/>
    </source>
</evidence>